<evidence type="ECO:0000256" key="1">
    <source>
        <dbReference type="SAM" id="MobiDB-lite"/>
    </source>
</evidence>
<proteinExistence type="predicted"/>
<evidence type="ECO:0000313" key="2">
    <source>
        <dbReference type="EMBL" id="MDD2109649.1"/>
    </source>
</evidence>
<accession>A0A9X4D4H5</accession>
<feature type="compositionally biased region" description="Basic and acidic residues" evidence="1">
    <location>
        <begin position="275"/>
        <end position="314"/>
    </location>
</feature>
<sequence>MSAQQKLIKIEEISEANAPAIYVAGGLQQFINLVKGEIEGEVPDLTTRKGRERIASLAAKVSKSKTAVEKPGRDYLRRLKEMPKVVEAELRDFVTKMDALRDETRRPLTEWEAAEDARIDRHNDRLNWLKTLADDLGELNSLQLKGLIAEAEGMQLGAHWEEFEAEAGAAKDKVLTALRAALTKREAFEAEQAELARLRREAEERAEQDRIRLAQEAAVEAERQRAAQQQQAEREAAARREQELLDQAAAQEREAENQRLQLKLQAEQAERARVQAEADRVAAEQRMEQERQDAARRQEEAAEQARQDERRRADAAAAEILRQQEAREADKAHRASINRAALEAFIAEGMPEACAKQAVTLIAQRKIPNIAISY</sequence>
<dbReference type="AlphaFoldDB" id="A0A9X4D4H5"/>
<feature type="region of interest" description="Disordered" evidence="1">
    <location>
        <begin position="275"/>
        <end position="315"/>
    </location>
</feature>
<gene>
    <name evidence="2" type="ORF">NP533_26035</name>
</gene>
<comment type="caution">
    <text evidence="2">The sequence shown here is derived from an EMBL/GenBank/DDBJ whole genome shotgun (WGS) entry which is preliminary data.</text>
</comment>
<protein>
    <submittedName>
        <fullName evidence="2">Uncharacterized protein</fullName>
    </submittedName>
</protein>
<dbReference type="Proteomes" id="UP001150678">
    <property type="component" value="Unassembled WGS sequence"/>
</dbReference>
<dbReference type="EMBL" id="JANIAN010000053">
    <property type="protein sequence ID" value="MDD2109649.1"/>
    <property type="molecule type" value="Genomic_DNA"/>
</dbReference>
<name>A0A9X4D4H5_9PSED</name>
<reference evidence="2" key="1">
    <citation type="submission" date="2022-07" db="EMBL/GenBank/DDBJ databases">
        <title>Multi-strain Analysis of Pseudomonas putida Reveals Metabolic and Genetic Diversity.</title>
        <authorList>
            <person name="Monk J.M."/>
        </authorList>
    </citation>
    <scope>NUCLEOTIDE SEQUENCE</scope>
    <source>
        <strain evidence="2">17514</strain>
    </source>
</reference>
<evidence type="ECO:0000313" key="3">
    <source>
        <dbReference type="Proteomes" id="UP001150678"/>
    </source>
</evidence>
<organism evidence="2 3">
    <name type="scientific">Pseudomonas asiatica</name>
    <dbReference type="NCBI Taxonomy" id="2219225"/>
    <lineage>
        <taxon>Bacteria</taxon>
        <taxon>Pseudomonadati</taxon>
        <taxon>Pseudomonadota</taxon>
        <taxon>Gammaproteobacteria</taxon>
        <taxon>Pseudomonadales</taxon>
        <taxon>Pseudomonadaceae</taxon>
        <taxon>Pseudomonas</taxon>
    </lineage>
</organism>
<dbReference type="RefSeq" id="WP_274079834.1">
    <property type="nucleotide sequence ID" value="NZ_JANIAN010000053.1"/>
</dbReference>